<evidence type="ECO:0000313" key="1">
    <source>
        <dbReference type="EMBL" id="GFN93534.1"/>
    </source>
</evidence>
<reference evidence="1 2" key="1">
    <citation type="journal article" date="2021" name="Elife">
        <title>Chloroplast acquisition without the gene transfer in kleptoplastic sea slugs, Plakobranchus ocellatus.</title>
        <authorList>
            <person name="Maeda T."/>
            <person name="Takahashi S."/>
            <person name="Yoshida T."/>
            <person name="Shimamura S."/>
            <person name="Takaki Y."/>
            <person name="Nagai Y."/>
            <person name="Toyoda A."/>
            <person name="Suzuki Y."/>
            <person name="Arimoto A."/>
            <person name="Ishii H."/>
            <person name="Satoh N."/>
            <person name="Nishiyama T."/>
            <person name="Hasebe M."/>
            <person name="Maruyama T."/>
            <person name="Minagawa J."/>
            <person name="Obokata J."/>
            <person name="Shigenobu S."/>
        </authorList>
    </citation>
    <scope>NUCLEOTIDE SEQUENCE [LARGE SCALE GENOMIC DNA]</scope>
</reference>
<proteinExistence type="predicted"/>
<dbReference type="Proteomes" id="UP000735302">
    <property type="component" value="Unassembled WGS sequence"/>
</dbReference>
<organism evidence="1 2">
    <name type="scientific">Plakobranchus ocellatus</name>
    <dbReference type="NCBI Taxonomy" id="259542"/>
    <lineage>
        <taxon>Eukaryota</taxon>
        <taxon>Metazoa</taxon>
        <taxon>Spiralia</taxon>
        <taxon>Lophotrochozoa</taxon>
        <taxon>Mollusca</taxon>
        <taxon>Gastropoda</taxon>
        <taxon>Heterobranchia</taxon>
        <taxon>Euthyneura</taxon>
        <taxon>Panpulmonata</taxon>
        <taxon>Sacoglossa</taxon>
        <taxon>Placobranchoidea</taxon>
        <taxon>Plakobranchidae</taxon>
        <taxon>Plakobranchus</taxon>
    </lineage>
</organism>
<keyword evidence="2" id="KW-1185">Reference proteome</keyword>
<evidence type="ECO:0000313" key="2">
    <source>
        <dbReference type="Proteomes" id="UP000735302"/>
    </source>
</evidence>
<dbReference type="EMBL" id="BLXT01002354">
    <property type="protein sequence ID" value="GFN93534.1"/>
    <property type="molecule type" value="Genomic_DNA"/>
</dbReference>
<comment type="caution">
    <text evidence="1">The sequence shown here is derived from an EMBL/GenBank/DDBJ whole genome shotgun (WGS) entry which is preliminary data.</text>
</comment>
<name>A0AAV3ZG68_9GAST</name>
<protein>
    <submittedName>
        <fullName evidence="1">Uncharacterized protein</fullName>
    </submittedName>
</protein>
<accession>A0AAV3ZG68</accession>
<sequence>MCAVTCEHNSFMVRSDGLCKADHEALLALADDGLAPLCPAAVTGLAQIVMCSLKNEVESLSTADFTSSSGSIVFDSSLNRNLYVVKLRIALPKRSTFIFSISKKDTIPNIVLVARLAKAFKEYRMS</sequence>
<dbReference type="AlphaFoldDB" id="A0AAV3ZG68"/>
<gene>
    <name evidence="1" type="ORF">PoB_002004000</name>
</gene>